<dbReference type="InterPro" id="IPR016024">
    <property type="entry name" value="ARM-type_fold"/>
</dbReference>
<dbReference type="RefSeq" id="WP_011128883.1">
    <property type="nucleotide sequence ID" value="NC_005070.1"/>
</dbReference>
<dbReference type="InterPro" id="IPR011989">
    <property type="entry name" value="ARM-like"/>
</dbReference>
<dbReference type="SMR" id="Q7U4P2"/>
<dbReference type="SMART" id="SM00567">
    <property type="entry name" value="EZ_HEAT"/>
    <property type="match status" value="5"/>
</dbReference>
<dbReference type="EC" id="4.-.-.-" evidence="4"/>
<dbReference type="KEGG" id="syw:SYNW2025"/>
<gene>
    <name evidence="4" type="ordered locus">SYNW2025</name>
</gene>
<dbReference type="BioCyc" id="MetaCyc:MONOMER-18985"/>
<dbReference type="eggNOG" id="COG1413">
    <property type="taxonomic scope" value="Bacteria"/>
</dbReference>
<dbReference type="GO" id="GO:0016491">
    <property type="term" value="F:oxidoreductase activity"/>
    <property type="evidence" value="ECO:0007669"/>
    <property type="project" value="TreeGrafter"/>
</dbReference>
<organism evidence="4 5">
    <name type="scientific">Parasynechococcus marenigrum (strain WH8102)</name>
    <dbReference type="NCBI Taxonomy" id="84588"/>
    <lineage>
        <taxon>Bacteria</taxon>
        <taxon>Bacillati</taxon>
        <taxon>Cyanobacteriota</taxon>
        <taxon>Cyanophyceae</taxon>
        <taxon>Synechococcales</taxon>
        <taxon>Prochlorococcaceae</taxon>
        <taxon>Parasynechococcus</taxon>
        <taxon>Parasynechococcus marenigrum</taxon>
    </lineage>
</organism>
<dbReference type="InterPro" id="IPR004155">
    <property type="entry name" value="PBS_lyase_HEAT"/>
</dbReference>
<comment type="similarity">
    <text evidence="1">Belongs to the CpcE/RpcE/PecE family.</text>
</comment>
<protein>
    <submittedName>
        <fullName evidence="4">Phycocyanobilin lyase alpha and beta fusion protein</fullName>
        <ecNumber evidence="4">4.-.-.-</ecNumber>
    </submittedName>
</protein>
<evidence type="ECO:0000313" key="4">
    <source>
        <dbReference type="EMBL" id="CAE08540.1"/>
    </source>
</evidence>
<evidence type="ECO:0000256" key="2">
    <source>
        <dbReference type="ARBA" id="ARBA00022549"/>
    </source>
</evidence>
<evidence type="ECO:0000256" key="1">
    <source>
        <dbReference type="ARBA" id="ARBA00009299"/>
    </source>
</evidence>
<reference evidence="4 5" key="1">
    <citation type="journal article" date="2003" name="Nature">
        <title>The genome of a motile marine Synechococcus.</title>
        <authorList>
            <person name="Palenik B."/>
            <person name="Brahamsha B."/>
            <person name="Larimer F."/>
            <person name="Land M."/>
            <person name="Hauser L."/>
            <person name="Chain P."/>
            <person name="Lamerdin J."/>
            <person name="Regala W."/>
            <person name="Allen E.A."/>
            <person name="McCarren J."/>
            <person name="Paulsen I."/>
            <person name="Dufresne A."/>
            <person name="Partensky F."/>
            <person name="Webb E."/>
            <person name="Waterbury J."/>
        </authorList>
    </citation>
    <scope>NUCLEOTIDE SEQUENCE [LARGE SCALE GENOMIC DNA]</scope>
    <source>
        <strain evidence="4 5">WH8102</strain>
    </source>
</reference>
<dbReference type="HOGENOM" id="CLU_578616_0_0_3"/>
<dbReference type="AlphaFoldDB" id="Q7U4P2"/>
<dbReference type="EMBL" id="BX569694">
    <property type="protein sequence ID" value="CAE08540.1"/>
    <property type="molecule type" value="Genomic_DNA"/>
</dbReference>
<dbReference type="Gene3D" id="1.25.10.10">
    <property type="entry name" value="Leucine-rich Repeat Variant"/>
    <property type="match status" value="2"/>
</dbReference>
<dbReference type="Proteomes" id="UP000001422">
    <property type="component" value="Chromosome"/>
</dbReference>
<evidence type="ECO:0000313" key="5">
    <source>
        <dbReference type="Proteomes" id="UP000001422"/>
    </source>
</evidence>
<dbReference type="STRING" id="84588.SYNW2025"/>
<keyword evidence="3" id="KW-0605">Phycobilisome</keyword>
<dbReference type="PANTHER" id="PTHR12697">
    <property type="entry name" value="PBS LYASE HEAT-LIKE PROTEIN"/>
    <property type="match status" value="1"/>
</dbReference>
<evidence type="ECO:0000256" key="3">
    <source>
        <dbReference type="ARBA" id="ARBA00022738"/>
    </source>
</evidence>
<keyword evidence="5" id="KW-1185">Reference proteome</keyword>
<dbReference type="SUPFAM" id="SSF48371">
    <property type="entry name" value="ARM repeat"/>
    <property type="match status" value="1"/>
</dbReference>
<name>Q7U4P2_PARMW</name>
<dbReference type="GO" id="GO:0030089">
    <property type="term" value="C:phycobilisome"/>
    <property type="evidence" value="ECO:0007669"/>
    <property type="project" value="UniProtKB-KW"/>
</dbReference>
<dbReference type="PANTHER" id="PTHR12697:SF40">
    <property type="entry name" value="PHYCOCYANOBILIN LYASE SUBUNIT ALPHA"/>
    <property type="match status" value="1"/>
</dbReference>
<keyword evidence="4" id="KW-0456">Lyase</keyword>
<proteinExistence type="inferred from homology"/>
<keyword evidence="2" id="KW-0042">Antenna complex</keyword>
<dbReference type="GO" id="GO:0016829">
    <property type="term" value="F:lyase activity"/>
    <property type="evidence" value="ECO:0007669"/>
    <property type="project" value="UniProtKB-KW"/>
</dbReference>
<dbReference type="Pfam" id="PF03130">
    <property type="entry name" value="HEAT_PBS"/>
    <property type="match status" value="2"/>
</dbReference>
<sequence length="466" mass="51699">MPIDSVTAALEALDHQDAGVRYHGAWWLGKNRSAEGVPRLVECLLDERDKTCTGGYPLRRQAARSLGMIKDSRCLPELLKTLETDDVQLHEATLRALIQIKSDQCSSSLINYLDRDIPNKPIEALIEALTEQRMWDVSEKIQPFLNDKSERIAGSAAAFFYSYTGEMTYLNKVISLLDHQNRFIRQSAAFDLARIGTIKATDPILTAKIPNNVKMFAIKAILNKSLSRSNQADSIPDTDLASIHSSLFKALDSLARDNFSGNLLIEQDNQIPETYPGDGSTESDLLSNAFDNLRSPSLTSRKSGIKQLVRGANRFKIDLLDLYFSESDQDITMGLIKAMAELKNPHYANALIDAIGVEIGNHCQGNIRRVAACALGDINWNAKISSQSLHAVFNKLKWTLHSPEDWGLRYSACLALEGIGNADSIKLLNEAKAKETDPVLSARLDKAILKSKNKTSIHHIENKKVL</sequence>
<accession>Q7U4P2</accession>